<sequence length="175" mass="20583">MNMENETGTLQKPPKLMGIEEYYGWKDRFENWVRANHLRSWECIEKKYVRPRTDLGVTKAISKLNDKERDMYKAEKMMISLLQQAVKEDIFILLQDDNTARSIWDALKVKFEGSEKMIKSKKTLLKKEFDLFSSLAGETSKKLIERYCHLIRSMSLLGIEKTQDEWVDKLADALP</sequence>
<evidence type="ECO:0008006" key="3">
    <source>
        <dbReference type="Google" id="ProtNLM"/>
    </source>
</evidence>
<reference evidence="1" key="1">
    <citation type="journal article" date="2017" name="Nature">
        <title>The sunflower genome provides insights into oil metabolism, flowering and Asterid evolution.</title>
        <authorList>
            <person name="Badouin H."/>
            <person name="Gouzy J."/>
            <person name="Grassa C.J."/>
            <person name="Murat F."/>
            <person name="Staton S.E."/>
            <person name="Cottret L."/>
            <person name="Lelandais-Briere C."/>
            <person name="Owens G.L."/>
            <person name="Carrere S."/>
            <person name="Mayjonade B."/>
            <person name="Legrand L."/>
            <person name="Gill N."/>
            <person name="Kane N.C."/>
            <person name="Bowers J.E."/>
            <person name="Hubner S."/>
            <person name="Bellec A."/>
            <person name="Berard A."/>
            <person name="Berges H."/>
            <person name="Blanchet N."/>
            <person name="Boniface M.C."/>
            <person name="Brunel D."/>
            <person name="Catrice O."/>
            <person name="Chaidir N."/>
            <person name="Claudel C."/>
            <person name="Donnadieu C."/>
            <person name="Faraut T."/>
            <person name="Fievet G."/>
            <person name="Helmstetter N."/>
            <person name="King M."/>
            <person name="Knapp S.J."/>
            <person name="Lai Z."/>
            <person name="Le Paslier M.C."/>
            <person name="Lippi Y."/>
            <person name="Lorenzon L."/>
            <person name="Mandel J.R."/>
            <person name="Marage G."/>
            <person name="Marchand G."/>
            <person name="Marquand E."/>
            <person name="Bret-Mestries E."/>
            <person name="Morien E."/>
            <person name="Nambeesan S."/>
            <person name="Nguyen T."/>
            <person name="Pegot-Espagnet P."/>
            <person name="Pouilly N."/>
            <person name="Raftis F."/>
            <person name="Sallet E."/>
            <person name="Schiex T."/>
            <person name="Thomas J."/>
            <person name="Vandecasteele C."/>
            <person name="Vares D."/>
            <person name="Vear F."/>
            <person name="Vautrin S."/>
            <person name="Crespi M."/>
            <person name="Mangin B."/>
            <person name="Burke J.M."/>
            <person name="Salse J."/>
            <person name="Munos S."/>
            <person name="Vincourt P."/>
            <person name="Rieseberg L.H."/>
            <person name="Langlade N.B."/>
        </authorList>
    </citation>
    <scope>NUCLEOTIDE SEQUENCE</scope>
    <source>
        <tissue evidence="1">Leaves</tissue>
    </source>
</reference>
<dbReference type="AlphaFoldDB" id="A0A9K3EH55"/>
<name>A0A9K3EH55_HELAN</name>
<protein>
    <recommendedName>
        <fullName evidence="3">Retrovirus-related Pol polyprotein from transposon TNT 1-94</fullName>
    </recommendedName>
</protein>
<accession>A0A9K3EH55</accession>
<reference evidence="1" key="2">
    <citation type="submission" date="2020-06" db="EMBL/GenBank/DDBJ databases">
        <title>Helianthus annuus Genome sequencing and assembly Release 2.</title>
        <authorList>
            <person name="Gouzy J."/>
            <person name="Langlade N."/>
            <person name="Munos S."/>
        </authorList>
    </citation>
    <scope>NUCLEOTIDE SEQUENCE</scope>
    <source>
        <tissue evidence="1">Leaves</tissue>
    </source>
</reference>
<dbReference type="Gramene" id="mRNA:HanXRQr2_Chr13g0583701">
    <property type="protein sequence ID" value="CDS:HanXRQr2_Chr13g0583701.1"/>
    <property type="gene ID" value="HanXRQr2_Chr13g0583701"/>
</dbReference>
<dbReference type="EMBL" id="MNCJ02000328">
    <property type="protein sequence ID" value="KAF5772994.1"/>
    <property type="molecule type" value="Genomic_DNA"/>
</dbReference>
<keyword evidence="2" id="KW-1185">Reference proteome</keyword>
<evidence type="ECO:0000313" key="1">
    <source>
        <dbReference type="EMBL" id="KAF5772994.1"/>
    </source>
</evidence>
<gene>
    <name evidence="1" type="ORF">HanXRQr2_Chr13g0583701</name>
</gene>
<proteinExistence type="predicted"/>
<dbReference type="Proteomes" id="UP000215914">
    <property type="component" value="Unassembled WGS sequence"/>
</dbReference>
<comment type="caution">
    <text evidence="1">The sequence shown here is derived from an EMBL/GenBank/DDBJ whole genome shotgun (WGS) entry which is preliminary data.</text>
</comment>
<organism evidence="1 2">
    <name type="scientific">Helianthus annuus</name>
    <name type="common">Common sunflower</name>
    <dbReference type="NCBI Taxonomy" id="4232"/>
    <lineage>
        <taxon>Eukaryota</taxon>
        <taxon>Viridiplantae</taxon>
        <taxon>Streptophyta</taxon>
        <taxon>Embryophyta</taxon>
        <taxon>Tracheophyta</taxon>
        <taxon>Spermatophyta</taxon>
        <taxon>Magnoliopsida</taxon>
        <taxon>eudicotyledons</taxon>
        <taxon>Gunneridae</taxon>
        <taxon>Pentapetalae</taxon>
        <taxon>asterids</taxon>
        <taxon>campanulids</taxon>
        <taxon>Asterales</taxon>
        <taxon>Asteraceae</taxon>
        <taxon>Asteroideae</taxon>
        <taxon>Heliantheae alliance</taxon>
        <taxon>Heliantheae</taxon>
        <taxon>Helianthus</taxon>
    </lineage>
</organism>
<dbReference type="Pfam" id="PF14223">
    <property type="entry name" value="Retrotran_gag_2"/>
    <property type="match status" value="1"/>
</dbReference>
<evidence type="ECO:0000313" key="2">
    <source>
        <dbReference type="Proteomes" id="UP000215914"/>
    </source>
</evidence>